<dbReference type="PROSITE" id="PS51318">
    <property type="entry name" value="TAT"/>
    <property type="match status" value="1"/>
</dbReference>
<accession>A0ABP9FNB4</accession>
<dbReference type="PANTHER" id="PTHR30329:SF21">
    <property type="entry name" value="LIPOPROTEIN YIAD-RELATED"/>
    <property type="match status" value="1"/>
</dbReference>
<feature type="signal peptide" evidence="3">
    <location>
        <begin position="1"/>
        <end position="30"/>
    </location>
</feature>
<dbReference type="InterPro" id="IPR050330">
    <property type="entry name" value="Bact_OuterMem_StrucFunc"/>
</dbReference>
<keyword evidence="3" id="KW-0732">Signal</keyword>
<feature type="chain" id="PRO_5046218323" description="OmpA-like domain-containing protein" evidence="3">
    <location>
        <begin position="31"/>
        <end position="197"/>
    </location>
</feature>
<dbReference type="PANTHER" id="PTHR30329">
    <property type="entry name" value="STATOR ELEMENT OF FLAGELLAR MOTOR COMPLEX"/>
    <property type="match status" value="1"/>
</dbReference>
<dbReference type="Proteomes" id="UP001500368">
    <property type="component" value="Unassembled WGS sequence"/>
</dbReference>
<dbReference type="Pfam" id="PF00691">
    <property type="entry name" value="OmpA"/>
    <property type="match status" value="1"/>
</dbReference>
<feature type="domain" description="OmpA-like" evidence="4">
    <location>
        <begin position="79"/>
        <end position="197"/>
    </location>
</feature>
<name>A0ABP9FNB4_9MICC</name>
<dbReference type="EMBL" id="BAABLW010000001">
    <property type="protein sequence ID" value="GAA4910362.1"/>
    <property type="molecule type" value="Genomic_DNA"/>
</dbReference>
<gene>
    <name evidence="5" type="ORF">GCM10025790_00450</name>
</gene>
<dbReference type="InterPro" id="IPR006665">
    <property type="entry name" value="OmpA-like"/>
</dbReference>
<dbReference type="RefSeq" id="WP_345476136.1">
    <property type="nucleotide sequence ID" value="NZ_BAABLW010000001.1"/>
</dbReference>
<proteinExistence type="predicted"/>
<sequence>MSNRNLLARRGLVGLSAGVLVFAATAGASADPVQDQPSAPGDTDGADHSSFVVDINAPEFVVDINPTDFVMELGNSESEDEEVIVLETDILFPAMEWELPAEAGSRLTELVEEVPEGSQVQVHGHTDSNPVPDGHDFDNEVLSGNRAQAVADSLAESRPDLTLEVAGFGEAQPAVTEDPEDPSTYAANRRVEIRYGE</sequence>
<evidence type="ECO:0000259" key="4">
    <source>
        <dbReference type="PROSITE" id="PS51123"/>
    </source>
</evidence>
<evidence type="ECO:0000313" key="5">
    <source>
        <dbReference type="EMBL" id="GAA4910362.1"/>
    </source>
</evidence>
<dbReference type="InterPro" id="IPR006311">
    <property type="entry name" value="TAT_signal"/>
</dbReference>
<feature type="region of interest" description="Disordered" evidence="2">
    <location>
        <begin position="169"/>
        <end position="197"/>
    </location>
</feature>
<dbReference type="InterPro" id="IPR036737">
    <property type="entry name" value="OmpA-like_sf"/>
</dbReference>
<organism evidence="5 6">
    <name type="scientific">Nesterenkonia rhizosphaerae</name>
    <dbReference type="NCBI Taxonomy" id="1348272"/>
    <lineage>
        <taxon>Bacteria</taxon>
        <taxon>Bacillati</taxon>
        <taxon>Actinomycetota</taxon>
        <taxon>Actinomycetes</taxon>
        <taxon>Micrococcales</taxon>
        <taxon>Micrococcaceae</taxon>
        <taxon>Nesterenkonia</taxon>
    </lineage>
</organism>
<comment type="caution">
    <text evidence="5">The sequence shown here is derived from an EMBL/GenBank/DDBJ whole genome shotgun (WGS) entry which is preliminary data.</text>
</comment>
<evidence type="ECO:0000256" key="1">
    <source>
        <dbReference type="PROSITE-ProRule" id="PRU00473"/>
    </source>
</evidence>
<dbReference type="SUPFAM" id="SSF103088">
    <property type="entry name" value="OmpA-like"/>
    <property type="match status" value="1"/>
</dbReference>
<dbReference type="Gene3D" id="3.30.1330.60">
    <property type="entry name" value="OmpA-like domain"/>
    <property type="match status" value="1"/>
</dbReference>
<evidence type="ECO:0000256" key="2">
    <source>
        <dbReference type="SAM" id="MobiDB-lite"/>
    </source>
</evidence>
<evidence type="ECO:0000313" key="6">
    <source>
        <dbReference type="Proteomes" id="UP001500368"/>
    </source>
</evidence>
<evidence type="ECO:0000256" key="3">
    <source>
        <dbReference type="SAM" id="SignalP"/>
    </source>
</evidence>
<keyword evidence="1" id="KW-0472">Membrane</keyword>
<protein>
    <recommendedName>
        <fullName evidence="4">OmpA-like domain-containing protein</fullName>
    </recommendedName>
</protein>
<reference evidence="6" key="1">
    <citation type="journal article" date="2019" name="Int. J. Syst. Evol. Microbiol.">
        <title>The Global Catalogue of Microorganisms (GCM) 10K type strain sequencing project: providing services to taxonomists for standard genome sequencing and annotation.</title>
        <authorList>
            <consortium name="The Broad Institute Genomics Platform"/>
            <consortium name="The Broad Institute Genome Sequencing Center for Infectious Disease"/>
            <person name="Wu L."/>
            <person name="Ma J."/>
        </authorList>
    </citation>
    <scope>NUCLEOTIDE SEQUENCE [LARGE SCALE GENOMIC DNA]</scope>
    <source>
        <strain evidence="6">JCM 19129</strain>
    </source>
</reference>
<dbReference type="CDD" id="cd07185">
    <property type="entry name" value="OmpA_C-like"/>
    <property type="match status" value="1"/>
</dbReference>
<dbReference type="PROSITE" id="PS51123">
    <property type="entry name" value="OMPA_2"/>
    <property type="match status" value="1"/>
</dbReference>
<keyword evidence="6" id="KW-1185">Reference proteome</keyword>